<evidence type="ECO:0000256" key="1">
    <source>
        <dbReference type="ARBA" id="ARBA00003318"/>
    </source>
</evidence>
<evidence type="ECO:0000256" key="7">
    <source>
        <dbReference type="NCBIfam" id="TIGR01068"/>
    </source>
</evidence>
<dbReference type="Gene3D" id="3.40.30.10">
    <property type="entry name" value="Glutaredoxin"/>
    <property type="match status" value="1"/>
</dbReference>
<dbReference type="GO" id="GO:0005737">
    <property type="term" value="C:cytoplasm"/>
    <property type="evidence" value="ECO:0007669"/>
    <property type="project" value="TreeGrafter"/>
</dbReference>
<dbReference type="GO" id="GO:0015035">
    <property type="term" value="F:protein-disulfide reductase activity"/>
    <property type="evidence" value="ECO:0007669"/>
    <property type="project" value="UniProtKB-UniRule"/>
</dbReference>
<name>A0A0H5C5J2_9ENTR</name>
<dbReference type="EMBL" id="LN774881">
    <property type="protein sequence ID" value="CEN32231.1"/>
    <property type="molecule type" value="Genomic_DNA"/>
</dbReference>
<evidence type="ECO:0000256" key="2">
    <source>
        <dbReference type="ARBA" id="ARBA00008987"/>
    </source>
</evidence>
<dbReference type="STRING" id="1594731.WEOB_292"/>
<dbReference type="Pfam" id="PF00085">
    <property type="entry name" value="Thioredoxin"/>
    <property type="match status" value="1"/>
</dbReference>
<dbReference type="SUPFAM" id="SSF52833">
    <property type="entry name" value="Thioredoxin-like"/>
    <property type="match status" value="1"/>
</dbReference>
<comment type="function">
    <text evidence="1">Participates in various redox reactions through the reversible oxidation of its active center dithiol to a disulfide and catalyzes dithiol-disulfide exchange reactions.</text>
</comment>
<dbReference type="PANTHER" id="PTHR45663">
    <property type="entry name" value="GEO12009P1"/>
    <property type="match status" value="1"/>
</dbReference>
<dbReference type="InterPro" id="IPR036249">
    <property type="entry name" value="Thioredoxin-like_sf"/>
</dbReference>
<evidence type="ECO:0000256" key="10">
    <source>
        <dbReference type="PIRSR" id="PIRSR000077-4"/>
    </source>
</evidence>
<proteinExistence type="inferred from homology"/>
<evidence type="ECO:0000256" key="5">
    <source>
        <dbReference type="ARBA" id="ARBA00023157"/>
    </source>
</evidence>
<evidence type="ECO:0000256" key="6">
    <source>
        <dbReference type="ARBA" id="ARBA00023284"/>
    </source>
</evidence>
<evidence type="ECO:0000256" key="4">
    <source>
        <dbReference type="ARBA" id="ARBA00022982"/>
    </source>
</evidence>
<dbReference type="KEGG" id="wca:WEOB_292"/>
<dbReference type="PANTHER" id="PTHR45663:SF11">
    <property type="entry name" value="GEO12009P1"/>
    <property type="match status" value="1"/>
</dbReference>
<feature type="site" description="Contributes to redox potential value" evidence="9">
    <location>
        <position position="37"/>
    </location>
</feature>
<keyword evidence="5 10" id="KW-1015">Disulfide bond</keyword>
<sequence>MVPDMNNNIIVLNEENFKKTIENTKLILVDFWATWCNPCKSVLLILSEIYDEFCEKLIFAKLNVDKNPKITSQHNVRSIPTLILFQNKKIIDIKIGLCTKEEIKLFIKKNIRN</sequence>
<dbReference type="FunFam" id="3.40.30.10:FF:000001">
    <property type="entry name" value="Thioredoxin"/>
    <property type="match status" value="1"/>
</dbReference>
<evidence type="ECO:0000256" key="8">
    <source>
        <dbReference type="PIRNR" id="PIRNR000077"/>
    </source>
</evidence>
<evidence type="ECO:0000256" key="3">
    <source>
        <dbReference type="ARBA" id="ARBA00022448"/>
    </source>
</evidence>
<dbReference type="CDD" id="cd02947">
    <property type="entry name" value="TRX_family"/>
    <property type="match status" value="1"/>
</dbReference>
<dbReference type="InterPro" id="IPR013766">
    <property type="entry name" value="Thioredoxin_domain"/>
</dbReference>
<comment type="similarity">
    <text evidence="2 8">Belongs to the thioredoxin family.</text>
</comment>
<dbReference type="PIRSF" id="PIRSF000077">
    <property type="entry name" value="Thioredoxin"/>
    <property type="match status" value="1"/>
</dbReference>
<keyword evidence="13" id="KW-1185">Reference proteome</keyword>
<evidence type="ECO:0000313" key="12">
    <source>
        <dbReference type="EMBL" id="CEN32231.1"/>
    </source>
</evidence>
<organism evidence="12 13">
    <name type="scientific">Candidatus Westeberhardia cardiocondylae</name>
    <dbReference type="NCBI Taxonomy" id="1594731"/>
    <lineage>
        <taxon>Bacteria</taxon>
        <taxon>Pseudomonadati</taxon>
        <taxon>Pseudomonadota</taxon>
        <taxon>Gammaproteobacteria</taxon>
        <taxon>Enterobacterales</taxon>
        <taxon>Enterobacteriaceae</taxon>
        <taxon>ant endosymbionts</taxon>
        <taxon>Candidatus Westeberhardia</taxon>
    </lineage>
</organism>
<reference evidence="13" key="1">
    <citation type="submission" date="2015-01" db="EMBL/GenBank/DDBJ databases">
        <authorList>
            <person name="Manzano-Marin A."/>
            <person name="Manzano-Marin A."/>
        </authorList>
    </citation>
    <scope>NUCLEOTIDE SEQUENCE [LARGE SCALE GENOMIC DNA]</scope>
    <source>
        <strain evidence="13">obscurior</strain>
    </source>
</reference>
<keyword evidence="6 10" id="KW-0676">Redox-active center</keyword>
<feature type="site" description="Contributes to redox potential value" evidence="9">
    <location>
        <position position="38"/>
    </location>
</feature>
<dbReference type="InterPro" id="IPR005746">
    <property type="entry name" value="Thioredoxin"/>
</dbReference>
<accession>A0A0H5C5J2</accession>
<protein>
    <recommendedName>
        <fullName evidence="7 8">Thioredoxin</fullName>
    </recommendedName>
</protein>
<dbReference type="PRINTS" id="PR00421">
    <property type="entry name" value="THIOREDOXIN"/>
</dbReference>
<feature type="disulfide bond" description="Redox-active" evidence="10">
    <location>
        <begin position="36"/>
        <end position="39"/>
    </location>
</feature>
<feature type="active site" description="Nucleophile" evidence="9">
    <location>
        <position position="36"/>
    </location>
</feature>
<feature type="site" description="Deprotonates C-terminal active site Cys" evidence="9">
    <location>
        <position position="30"/>
    </location>
</feature>
<dbReference type="PROSITE" id="PS51352">
    <property type="entry name" value="THIOREDOXIN_2"/>
    <property type="match status" value="1"/>
</dbReference>
<dbReference type="Proteomes" id="UP000242753">
    <property type="component" value="Chromosome I"/>
</dbReference>
<evidence type="ECO:0000256" key="9">
    <source>
        <dbReference type="PIRSR" id="PIRSR000077-1"/>
    </source>
</evidence>
<evidence type="ECO:0000259" key="11">
    <source>
        <dbReference type="PROSITE" id="PS51352"/>
    </source>
</evidence>
<feature type="domain" description="Thioredoxin" evidence="11">
    <location>
        <begin position="1"/>
        <end position="112"/>
    </location>
</feature>
<dbReference type="AlphaFoldDB" id="A0A0H5C5J2"/>
<dbReference type="NCBIfam" id="TIGR01068">
    <property type="entry name" value="thioredoxin"/>
    <property type="match status" value="1"/>
</dbReference>
<feature type="active site" description="Nucleophile" evidence="9">
    <location>
        <position position="39"/>
    </location>
</feature>
<evidence type="ECO:0000313" key="13">
    <source>
        <dbReference type="Proteomes" id="UP000242753"/>
    </source>
</evidence>
<keyword evidence="3" id="KW-0813">Transport</keyword>
<keyword evidence="4" id="KW-0249">Electron transport</keyword>
<gene>
    <name evidence="12" type="primary">trxA</name>
    <name evidence="12" type="ORF">WEOB_292</name>
</gene>